<dbReference type="Proteomes" id="UP001642484">
    <property type="component" value="Unassembled WGS sequence"/>
</dbReference>
<accession>A0ABP0PJK3</accession>
<feature type="region of interest" description="Disordered" evidence="2">
    <location>
        <begin position="501"/>
        <end position="597"/>
    </location>
</feature>
<gene>
    <name evidence="3" type="ORF">CCMP2556_LOCUS37529</name>
</gene>
<comment type="caution">
    <text evidence="3">The sequence shown here is derived from an EMBL/GenBank/DDBJ whole genome shotgun (WGS) entry which is preliminary data.</text>
</comment>
<evidence type="ECO:0000313" key="3">
    <source>
        <dbReference type="EMBL" id="CAK9076196.1"/>
    </source>
</evidence>
<feature type="compositionally biased region" description="Polar residues" evidence="2">
    <location>
        <begin position="106"/>
        <end position="115"/>
    </location>
</feature>
<feature type="region of interest" description="Disordered" evidence="2">
    <location>
        <begin position="92"/>
        <end position="121"/>
    </location>
</feature>
<keyword evidence="4" id="KW-1185">Reference proteome</keyword>
<feature type="compositionally biased region" description="Basic and acidic residues" evidence="2">
    <location>
        <begin position="558"/>
        <end position="592"/>
    </location>
</feature>
<feature type="region of interest" description="Disordered" evidence="2">
    <location>
        <begin position="186"/>
        <end position="212"/>
    </location>
</feature>
<feature type="compositionally biased region" description="Basic and acidic residues" evidence="2">
    <location>
        <begin position="189"/>
        <end position="212"/>
    </location>
</feature>
<dbReference type="EMBL" id="CAXAMN010023250">
    <property type="protein sequence ID" value="CAK9076196.1"/>
    <property type="molecule type" value="Genomic_DNA"/>
</dbReference>
<organism evidence="3 4">
    <name type="scientific">Durusdinium trenchii</name>
    <dbReference type="NCBI Taxonomy" id="1381693"/>
    <lineage>
        <taxon>Eukaryota</taxon>
        <taxon>Sar</taxon>
        <taxon>Alveolata</taxon>
        <taxon>Dinophyceae</taxon>
        <taxon>Suessiales</taxon>
        <taxon>Symbiodiniaceae</taxon>
        <taxon>Durusdinium</taxon>
    </lineage>
</organism>
<sequence length="674" mass="74796">MLECRLAKAALRIVATTKTWVPQVNATYCTADAGLIAIAEGLKFRMSEEDCAKNERGIQQLTCTYYLPPGIQIEEETVPLLAALPVQFNRRSPQSGLGRDMHDVHSSANLPSSPLGSPKEPRILSTLREGYEEKKDGEDELKQAGKWAGEHPVKLLCKAKADQETRQALTAEEELEELQGQWELQSVKAKGDKENKKRKRDRGDEGGREKCEKTQVFVRGKKVEENDGTKRRFFRLVLAKKAIGPVDGAGGYRQVKSKGKGSGRATETCNIQYLSDGHREALERHENDPLGFWRTKKGFQVQLSRGFARLADKDATELRGMADRLTKGHESLTEMLKDLEIERDLLQKEKGQLNETISLFMKELQKLHIGSQNTVEPMLEEGPLDFVGRFWETVKPRDTAYVAGEHIGEIRKPGEKPEGPNPLAALKQAALAHGVPHELPNVNVQEKVQEVQDMGKQAVKKLSTAFEEARSSAFWQRAQGYWEEKRSEIAKKVDEVRVSAAASTAQRVPAGKTRKKEPTVVAVEKSDAAPSESTTSATTQASEASQETTEPAESTGRGAEKPKPVEKTEVPEAKVEKAPEKEEKTETKEKSPTSRQETILIEAQVKIGDGSVQTLCVRASDRCKDAAERFISENSLKASFTKPLTDFLKKVEKDAETFPVHTEIDLSDLGPPGR</sequence>
<proteinExistence type="predicted"/>
<protein>
    <submittedName>
        <fullName evidence="3">Uncharacterized protein</fullName>
    </submittedName>
</protein>
<name>A0ABP0PJK3_9DINO</name>
<keyword evidence="1" id="KW-0175">Coiled coil</keyword>
<feature type="compositionally biased region" description="Low complexity" evidence="2">
    <location>
        <begin position="528"/>
        <end position="549"/>
    </location>
</feature>
<feature type="coiled-coil region" evidence="1">
    <location>
        <begin position="322"/>
        <end position="356"/>
    </location>
</feature>
<evidence type="ECO:0000313" key="4">
    <source>
        <dbReference type="Proteomes" id="UP001642484"/>
    </source>
</evidence>
<evidence type="ECO:0000256" key="2">
    <source>
        <dbReference type="SAM" id="MobiDB-lite"/>
    </source>
</evidence>
<reference evidence="3 4" key="1">
    <citation type="submission" date="2024-02" db="EMBL/GenBank/DDBJ databases">
        <authorList>
            <person name="Chen Y."/>
            <person name="Shah S."/>
            <person name="Dougan E. K."/>
            <person name="Thang M."/>
            <person name="Chan C."/>
        </authorList>
    </citation>
    <scope>NUCLEOTIDE SEQUENCE [LARGE SCALE GENOMIC DNA]</scope>
</reference>
<evidence type="ECO:0000256" key="1">
    <source>
        <dbReference type="SAM" id="Coils"/>
    </source>
</evidence>